<evidence type="ECO:0000313" key="2">
    <source>
        <dbReference type="Proteomes" id="UP000789366"/>
    </source>
</evidence>
<accession>A0ACA9L029</accession>
<organism evidence="1 2">
    <name type="scientific">Cetraspora pellucida</name>
    <dbReference type="NCBI Taxonomy" id="1433469"/>
    <lineage>
        <taxon>Eukaryota</taxon>
        <taxon>Fungi</taxon>
        <taxon>Fungi incertae sedis</taxon>
        <taxon>Mucoromycota</taxon>
        <taxon>Glomeromycotina</taxon>
        <taxon>Glomeromycetes</taxon>
        <taxon>Diversisporales</taxon>
        <taxon>Gigasporaceae</taxon>
        <taxon>Cetraspora</taxon>
    </lineage>
</organism>
<name>A0ACA9L029_9GLOM</name>
<proteinExistence type="predicted"/>
<reference evidence="1" key="1">
    <citation type="submission" date="2021-06" db="EMBL/GenBank/DDBJ databases">
        <authorList>
            <person name="Kallberg Y."/>
            <person name="Tangrot J."/>
            <person name="Rosling A."/>
        </authorList>
    </citation>
    <scope>NUCLEOTIDE SEQUENCE</scope>
    <source>
        <strain evidence="1">28 12/20/2015</strain>
    </source>
</reference>
<dbReference type="Proteomes" id="UP000789366">
    <property type="component" value="Unassembled WGS sequence"/>
</dbReference>
<comment type="caution">
    <text evidence="1">The sequence shown here is derived from an EMBL/GenBank/DDBJ whole genome shotgun (WGS) entry which is preliminary data.</text>
</comment>
<protein>
    <submittedName>
        <fullName evidence="1">12601_t:CDS:1</fullName>
    </submittedName>
</protein>
<keyword evidence="2" id="KW-1185">Reference proteome</keyword>
<sequence>MLPPPPAIYENAIELFQSAQTFANSQGYDHSSIPPVKTNIHELQPLLQTLQEKYEEWPEHQQVAVREKLNNMINTPLTTLQNPQVVRTRGRPPGALNRRTNNSTRRDPSGFELVDRRVRRCTHCKQPGHYASTCPNRN</sequence>
<dbReference type="EMBL" id="CAJVPW010002288">
    <property type="protein sequence ID" value="CAG8503200.1"/>
    <property type="molecule type" value="Genomic_DNA"/>
</dbReference>
<gene>
    <name evidence="1" type="ORF">SPELUC_LOCUS3114</name>
</gene>
<evidence type="ECO:0000313" key="1">
    <source>
        <dbReference type="EMBL" id="CAG8503200.1"/>
    </source>
</evidence>